<dbReference type="Proteomes" id="UP000282084">
    <property type="component" value="Unassembled WGS sequence"/>
</dbReference>
<evidence type="ECO:0000313" key="1">
    <source>
        <dbReference type="EMBL" id="RKT55531.1"/>
    </source>
</evidence>
<organism evidence="1 2">
    <name type="scientific">Saccharothrix australiensis</name>
    <dbReference type="NCBI Taxonomy" id="2072"/>
    <lineage>
        <taxon>Bacteria</taxon>
        <taxon>Bacillati</taxon>
        <taxon>Actinomycetota</taxon>
        <taxon>Actinomycetes</taxon>
        <taxon>Pseudonocardiales</taxon>
        <taxon>Pseudonocardiaceae</taxon>
        <taxon>Saccharothrix</taxon>
    </lineage>
</organism>
<comment type="caution">
    <text evidence="1">The sequence shown here is derived from an EMBL/GenBank/DDBJ whole genome shotgun (WGS) entry which is preliminary data.</text>
</comment>
<dbReference type="OrthoDB" id="3702610at2"/>
<protein>
    <submittedName>
        <fullName evidence="1">Uncharacterized protein</fullName>
    </submittedName>
</protein>
<accession>A0A495W1G7</accession>
<name>A0A495W1G7_9PSEU</name>
<proteinExistence type="predicted"/>
<dbReference type="AlphaFoldDB" id="A0A495W1G7"/>
<sequence>MSDAPEPVAAVGAGNAAVAAACAVVDRSDPELWVPGDASFRALLDAVSRAPSGSGWPTWQPFEDDDTIHTDMLLRATPYPDFPIGPDEPWIDAAVAKAALPAIPLRYVVSPTGRTPSCVPWWNQRPRSPLMPLPPQEPTSSS</sequence>
<evidence type="ECO:0000313" key="2">
    <source>
        <dbReference type="Proteomes" id="UP000282084"/>
    </source>
</evidence>
<dbReference type="RefSeq" id="WP_147455182.1">
    <property type="nucleotide sequence ID" value="NZ_RBXO01000001.1"/>
</dbReference>
<dbReference type="EMBL" id="RBXO01000001">
    <property type="protein sequence ID" value="RKT55531.1"/>
    <property type="molecule type" value="Genomic_DNA"/>
</dbReference>
<reference evidence="1 2" key="1">
    <citation type="submission" date="2018-10" db="EMBL/GenBank/DDBJ databases">
        <title>Sequencing the genomes of 1000 actinobacteria strains.</title>
        <authorList>
            <person name="Klenk H.-P."/>
        </authorList>
    </citation>
    <scope>NUCLEOTIDE SEQUENCE [LARGE SCALE GENOMIC DNA]</scope>
    <source>
        <strain evidence="1 2">DSM 43800</strain>
    </source>
</reference>
<keyword evidence="2" id="KW-1185">Reference proteome</keyword>
<gene>
    <name evidence="1" type="ORF">C8E97_4200</name>
</gene>